<accession>A0A9P7GKF4</accession>
<dbReference type="CDD" id="cd21742">
    <property type="entry name" value="MobB_NDR_LATS-like"/>
    <property type="match status" value="1"/>
</dbReference>
<dbReference type="OrthoDB" id="3638488at2759"/>
<keyword evidence="6 8" id="KW-0067">ATP-binding</keyword>
<dbReference type="Pfam" id="PF00069">
    <property type="entry name" value="Pkinase"/>
    <property type="match status" value="1"/>
</dbReference>
<feature type="binding site" evidence="8">
    <location>
        <position position="333"/>
    </location>
    <ligand>
        <name>ATP</name>
        <dbReference type="ChEBI" id="CHEBI:30616"/>
    </ligand>
</feature>
<evidence type="ECO:0000256" key="6">
    <source>
        <dbReference type="ARBA" id="ARBA00022840"/>
    </source>
</evidence>
<dbReference type="SMART" id="SM00133">
    <property type="entry name" value="S_TK_X"/>
    <property type="match status" value="1"/>
</dbReference>
<dbReference type="PROSITE" id="PS00107">
    <property type="entry name" value="PROTEIN_KINASE_ATP"/>
    <property type="match status" value="1"/>
</dbReference>
<feature type="domain" description="Protein kinase" evidence="10">
    <location>
        <begin position="304"/>
        <end position="579"/>
    </location>
</feature>
<dbReference type="PROSITE" id="PS51285">
    <property type="entry name" value="AGC_KINASE_CTER"/>
    <property type="match status" value="1"/>
</dbReference>
<keyword evidence="13" id="KW-1185">Reference proteome</keyword>
<keyword evidence="4 8" id="KW-0547">Nucleotide-binding</keyword>
<comment type="similarity">
    <text evidence="7">Belongs to the protein kinase superfamily. STE Ser/Thr protein kinase family. COT1 subfamily.</text>
</comment>
<dbReference type="GO" id="GO:0005524">
    <property type="term" value="F:ATP binding"/>
    <property type="evidence" value="ECO:0007669"/>
    <property type="project" value="UniProtKB-UniRule"/>
</dbReference>
<name>A0A9P7GKF4_9AGAR</name>
<organism evidence="12 13">
    <name type="scientific">Asterophora parasitica</name>
    <dbReference type="NCBI Taxonomy" id="117018"/>
    <lineage>
        <taxon>Eukaryota</taxon>
        <taxon>Fungi</taxon>
        <taxon>Dikarya</taxon>
        <taxon>Basidiomycota</taxon>
        <taxon>Agaricomycotina</taxon>
        <taxon>Agaricomycetes</taxon>
        <taxon>Agaricomycetidae</taxon>
        <taxon>Agaricales</taxon>
        <taxon>Tricholomatineae</taxon>
        <taxon>Lyophyllaceae</taxon>
        <taxon>Asterophora</taxon>
    </lineage>
</organism>
<feature type="domain" description="AGC-kinase C-terminal" evidence="11">
    <location>
        <begin position="610"/>
        <end position="695"/>
    </location>
</feature>
<evidence type="ECO:0000259" key="10">
    <source>
        <dbReference type="PROSITE" id="PS50011"/>
    </source>
</evidence>
<dbReference type="Proteomes" id="UP000775547">
    <property type="component" value="Unassembled WGS sequence"/>
</dbReference>
<comment type="caution">
    <text evidence="12">The sequence shown here is derived from an EMBL/GenBank/DDBJ whole genome shotgun (WGS) entry which is preliminary data.</text>
</comment>
<proteinExistence type="inferred from homology"/>
<keyword evidence="2" id="KW-0723">Serine/threonine-protein kinase</keyword>
<dbReference type="Gene3D" id="1.10.510.10">
    <property type="entry name" value="Transferase(Phosphotransferase) domain 1"/>
    <property type="match status" value="2"/>
</dbReference>
<feature type="region of interest" description="Disordered" evidence="9">
    <location>
        <begin position="188"/>
        <end position="225"/>
    </location>
</feature>
<keyword evidence="5" id="KW-0418">Kinase</keyword>
<evidence type="ECO:0000256" key="5">
    <source>
        <dbReference type="ARBA" id="ARBA00022777"/>
    </source>
</evidence>
<dbReference type="InterPro" id="IPR017441">
    <property type="entry name" value="Protein_kinase_ATP_BS"/>
</dbReference>
<evidence type="ECO:0000313" key="13">
    <source>
        <dbReference type="Proteomes" id="UP000775547"/>
    </source>
</evidence>
<keyword evidence="3" id="KW-0808">Transferase</keyword>
<dbReference type="EC" id="2.7.11.1" evidence="1"/>
<evidence type="ECO:0000313" key="12">
    <source>
        <dbReference type="EMBL" id="KAG5648627.1"/>
    </source>
</evidence>
<evidence type="ECO:0000256" key="1">
    <source>
        <dbReference type="ARBA" id="ARBA00012513"/>
    </source>
</evidence>
<gene>
    <name evidence="12" type="ORF">DXG03_003238</name>
</gene>
<dbReference type="InterPro" id="IPR008271">
    <property type="entry name" value="Ser/Thr_kinase_AS"/>
</dbReference>
<evidence type="ECO:0000259" key="11">
    <source>
        <dbReference type="PROSITE" id="PS51285"/>
    </source>
</evidence>
<dbReference type="PROSITE" id="PS50011">
    <property type="entry name" value="PROTEIN_KINASE_DOM"/>
    <property type="match status" value="1"/>
</dbReference>
<feature type="region of interest" description="Disordered" evidence="9">
    <location>
        <begin position="626"/>
        <end position="660"/>
    </location>
</feature>
<protein>
    <recommendedName>
        <fullName evidence="1">non-specific serine/threonine protein kinase</fullName>
        <ecNumber evidence="1">2.7.11.1</ecNumber>
    </recommendedName>
</protein>
<dbReference type="InterPro" id="IPR059233">
    <property type="entry name" value="MobB_NdrA/B/Cbk1"/>
</dbReference>
<evidence type="ECO:0000256" key="7">
    <source>
        <dbReference type="ARBA" id="ARBA00038271"/>
    </source>
</evidence>
<evidence type="ECO:0000256" key="4">
    <source>
        <dbReference type="ARBA" id="ARBA00022741"/>
    </source>
</evidence>
<evidence type="ECO:0000256" key="9">
    <source>
        <dbReference type="SAM" id="MobiDB-lite"/>
    </source>
</evidence>
<reference evidence="12" key="1">
    <citation type="submission" date="2020-07" db="EMBL/GenBank/DDBJ databases">
        <authorList>
            <person name="Nieuwenhuis M."/>
            <person name="Van De Peppel L.J.J."/>
        </authorList>
    </citation>
    <scope>NUCLEOTIDE SEQUENCE</scope>
    <source>
        <strain evidence="12">AP01</strain>
        <tissue evidence="12">Mycelium</tissue>
    </source>
</reference>
<evidence type="ECO:0000256" key="3">
    <source>
        <dbReference type="ARBA" id="ARBA00022679"/>
    </source>
</evidence>
<dbReference type="InterPro" id="IPR000961">
    <property type="entry name" value="AGC-kinase_C"/>
</dbReference>
<dbReference type="EMBL" id="JABCKV010000002">
    <property type="protein sequence ID" value="KAG5648627.1"/>
    <property type="molecule type" value="Genomic_DNA"/>
</dbReference>
<evidence type="ECO:0000256" key="2">
    <source>
        <dbReference type="ARBA" id="ARBA00022527"/>
    </source>
</evidence>
<dbReference type="SUPFAM" id="SSF56112">
    <property type="entry name" value="Protein kinase-like (PK-like)"/>
    <property type="match status" value="1"/>
</dbReference>
<sequence length="733" mass="82548">MIPTPSPSRLIWGAPQSLPPVPDPVVAGPRYENINPSPTRAAPVKKGRRISKDMVSKPMGFVHLVHASDADQLEALLTRWGPDGIGKLGGQGLALSSESKLTNSSDPRWANPIKNGVRQANQARAINEVVNSSNPVRTDWLDERGELRVMNDLSVTTNSSILTTAARENVSIGPSYLDGLPGRPGNSSLRWGGGLKAHPEVENEDESVTLESRNLPERPPPPRTIIPSLATLDKAVSARIYFENLYFPLFRHPPSREQRRIAMEKEMIMMNLNHAQIEHLRARWRQNETDYLRDQRRKVDASAFIKLKTIGHGAFGVVSLVREQSSGNLYAMKQLRKTDMLRKGQEGHVRAEREILKSASMIAIIFIWSVLEYMGGGDLLNLLIERDVFDEDFTRFYIAEMILAIESCHRHGFIHRDIKPDNFLFDPQGHIKLNYEQQRLQLLRKHGVDLEDSNGIADGKGTRRMNRKDVELLMGNGEGQGGIFTWRDKNRRKVSDFIFSLPRNLTGKNHSWRIRSVEQIPTRHVTRQKILNWKQSLLFPSRPRVSQEGINFMQQLLCEPEDRLGSQAPAPGSRPNSTIMQTRRSSFIPQHGTIVGSDGADIIKAHPFFHGIDWLNIHRYPAPYRPELQNPEDTRHFDSDIAPEPLAPANGAPADATRDPMLRDKTHGAEILDSRKALAFAGFTHKSPRAITYLRADKAFDPQPDTYGQQATARGRTTVRETREVGKGRAISM</sequence>
<dbReference type="InterPro" id="IPR011009">
    <property type="entry name" value="Kinase-like_dom_sf"/>
</dbReference>
<reference evidence="12" key="2">
    <citation type="submission" date="2021-10" db="EMBL/GenBank/DDBJ databases">
        <title>Phylogenomics reveals ancestral predisposition of the termite-cultivated fungus Termitomyces towards a domesticated lifestyle.</title>
        <authorList>
            <person name="Auxier B."/>
            <person name="Grum-Grzhimaylo A."/>
            <person name="Cardenas M.E."/>
            <person name="Lodge J.D."/>
            <person name="Laessoe T."/>
            <person name="Pedersen O."/>
            <person name="Smith M.E."/>
            <person name="Kuyper T.W."/>
            <person name="Franco-Molano E.A."/>
            <person name="Baroni T.J."/>
            <person name="Aanen D.K."/>
        </authorList>
    </citation>
    <scope>NUCLEOTIDE SEQUENCE</scope>
    <source>
        <strain evidence="12">AP01</strain>
        <tissue evidence="12">Mycelium</tissue>
    </source>
</reference>
<evidence type="ECO:0000256" key="8">
    <source>
        <dbReference type="PROSITE-ProRule" id="PRU10141"/>
    </source>
</evidence>
<dbReference type="AlphaFoldDB" id="A0A9P7GKF4"/>
<dbReference type="Gene3D" id="3.30.200.20">
    <property type="entry name" value="Phosphorylase Kinase, domain 1"/>
    <property type="match status" value="2"/>
</dbReference>
<dbReference type="InterPro" id="IPR000719">
    <property type="entry name" value="Prot_kinase_dom"/>
</dbReference>
<dbReference type="PROSITE" id="PS00108">
    <property type="entry name" value="PROTEIN_KINASE_ST"/>
    <property type="match status" value="1"/>
</dbReference>
<dbReference type="GO" id="GO:0004674">
    <property type="term" value="F:protein serine/threonine kinase activity"/>
    <property type="evidence" value="ECO:0007669"/>
    <property type="project" value="UniProtKB-KW"/>
</dbReference>
<dbReference type="PANTHER" id="PTHR22988">
    <property type="entry name" value="MYOTONIC DYSTROPHY S/T KINASE-RELATED"/>
    <property type="match status" value="1"/>
</dbReference>
<dbReference type="SMART" id="SM00220">
    <property type="entry name" value="S_TKc"/>
    <property type="match status" value="1"/>
</dbReference>
<dbReference type="InterPro" id="IPR050839">
    <property type="entry name" value="Rho-assoc_Ser/Thr_Kinase"/>
</dbReference>